<evidence type="ECO:0000256" key="1">
    <source>
        <dbReference type="ARBA" id="ARBA00004141"/>
    </source>
</evidence>
<keyword evidence="4 5" id="KW-0472">Membrane</keyword>
<keyword evidence="3 5" id="KW-1133">Transmembrane helix</keyword>
<organism evidence="7 8">
    <name type="scientific">Thioploca ingrica</name>
    <dbReference type="NCBI Taxonomy" id="40754"/>
    <lineage>
        <taxon>Bacteria</taxon>
        <taxon>Pseudomonadati</taxon>
        <taxon>Pseudomonadota</taxon>
        <taxon>Gammaproteobacteria</taxon>
        <taxon>Thiotrichales</taxon>
        <taxon>Thiotrichaceae</taxon>
        <taxon>Thioploca</taxon>
    </lineage>
</organism>
<sequence>MVVRDNRIGLVLLAWALYQIVNGFMTPYIDNFAHLGGFMGGVLVALLIKSPLIQKYKQS</sequence>
<feature type="domain" description="Peptidase S54 rhomboid" evidence="6">
    <location>
        <begin position="10"/>
        <end position="48"/>
    </location>
</feature>
<gene>
    <name evidence="7" type="ORF">THII_2845</name>
</gene>
<protein>
    <recommendedName>
        <fullName evidence="6">Peptidase S54 rhomboid domain-containing protein</fullName>
    </recommendedName>
</protein>
<keyword evidence="2 5" id="KW-0812">Transmembrane</keyword>
<dbReference type="InterPro" id="IPR022764">
    <property type="entry name" value="Peptidase_S54_rhomboid_dom"/>
</dbReference>
<dbReference type="GO" id="GO:0004252">
    <property type="term" value="F:serine-type endopeptidase activity"/>
    <property type="evidence" value="ECO:0007669"/>
    <property type="project" value="InterPro"/>
</dbReference>
<dbReference type="SUPFAM" id="SSF144091">
    <property type="entry name" value="Rhomboid-like"/>
    <property type="match status" value="1"/>
</dbReference>
<name>A0A090AMF2_9GAMM</name>
<dbReference type="HOGENOM" id="CLU_2959404_0_0_6"/>
<dbReference type="AlphaFoldDB" id="A0A090AMF2"/>
<accession>A0A090AMF2</accession>
<evidence type="ECO:0000256" key="3">
    <source>
        <dbReference type="ARBA" id="ARBA00022989"/>
    </source>
</evidence>
<dbReference type="InterPro" id="IPR035952">
    <property type="entry name" value="Rhomboid-like_sf"/>
</dbReference>
<dbReference type="STRING" id="40754.THII_2845"/>
<dbReference type="Proteomes" id="UP000031623">
    <property type="component" value="Chromosome"/>
</dbReference>
<evidence type="ECO:0000256" key="4">
    <source>
        <dbReference type="ARBA" id="ARBA00023136"/>
    </source>
</evidence>
<dbReference type="GO" id="GO:0016020">
    <property type="term" value="C:membrane"/>
    <property type="evidence" value="ECO:0007669"/>
    <property type="project" value="UniProtKB-SubCell"/>
</dbReference>
<dbReference type="KEGG" id="tig:THII_2845"/>
<dbReference type="EMBL" id="AP014633">
    <property type="protein sequence ID" value="BAP57142.1"/>
    <property type="molecule type" value="Genomic_DNA"/>
</dbReference>
<feature type="transmembrane region" description="Helical" evidence="5">
    <location>
        <begin position="33"/>
        <end position="53"/>
    </location>
</feature>
<evidence type="ECO:0000259" key="6">
    <source>
        <dbReference type="Pfam" id="PF01694"/>
    </source>
</evidence>
<keyword evidence="8" id="KW-1185">Reference proteome</keyword>
<evidence type="ECO:0000256" key="5">
    <source>
        <dbReference type="SAM" id="Phobius"/>
    </source>
</evidence>
<evidence type="ECO:0000313" key="7">
    <source>
        <dbReference type="EMBL" id="BAP57142.1"/>
    </source>
</evidence>
<evidence type="ECO:0000256" key="2">
    <source>
        <dbReference type="ARBA" id="ARBA00022692"/>
    </source>
</evidence>
<dbReference type="Gene3D" id="1.20.1540.10">
    <property type="entry name" value="Rhomboid-like"/>
    <property type="match status" value="1"/>
</dbReference>
<comment type="subcellular location">
    <subcellularLocation>
        <location evidence="1">Membrane</location>
        <topology evidence="1">Multi-pass membrane protein</topology>
    </subcellularLocation>
</comment>
<proteinExistence type="predicted"/>
<reference evidence="7 8" key="1">
    <citation type="journal article" date="2014" name="ISME J.">
        <title>Ecophysiology of Thioploca ingrica as revealed by the complete genome sequence supplemented with proteomic evidence.</title>
        <authorList>
            <person name="Kojima H."/>
            <person name="Ogura Y."/>
            <person name="Yamamoto N."/>
            <person name="Togashi T."/>
            <person name="Mori H."/>
            <person name="Watanabe T."/>
            <person name="Nemoto F."/>
            <person name="Kurokawa K."/>
            <person name="Hayashi T."/>
            <person name="Fukui M."/>
        </authorList>
    </citation>
    <scope>NUCLEOTIDE SEQUENCE [LARGE SCALE GENOMIC DNA]</scope>
</reference>
<dbReference type="Pfam" id="PF01694">
    <property type="entry name" value="Rhomboid"/>
    <property type="match status" value="1"/>
</dbReference>
<evidence type="ECO:0000313" key="8">
    <source>
        <dbReference type="Proteomes" id="UP000031623"/>
    </source>
</evidence>